<feature type="region of interest" description="Disordered" evidence="1">
    <location>
        <begin position="137"/>
        <end position="157"/>
    </location>
</feature>
<evidence type="ECO:0000256" key="1">
    <source>
        <dbReference type="SAM" id="MobiDB-lite"/>
    </source>
</evidence>
<protein>
    <submittedName>
        <fullName evidence="2">SFRICE_006188</fullName>
    </submittedName>
</protein>
<name>A0A2H1VVM0_SPOFR</name>
<dbReference type="EMBL" id="ODYU01004713">
    <property type="protein sequence ID" value="SOQ44891.1"/>
    <property type="molecule type" value="Genomic_DNA"/>
</dbReference>
<gene>
    <name evidence="2" type="ORF">SFRICE_006188</name>
</gene>
<organism evidence="2">
    <name type="scientific">Spodoptera frugiperda</name>
    <name type="common">Fall armyworm</name>
    <dbReference type="NCBI Taxonomy" id="7108"/>
    <lineage>
        <taxon>Eukaryota</taxon>
        <taxon>Metazoa</taxon>
        <taxon>Ecdysozoa</taxon>
        <taxon>Arthropoda</taxon>
        <taxon>Hexapoda</taxon>
        <taxon>Insecta</taxon>
        <taxon>Pterygota</taxon>
        <taxon>Neoptera</taxon>
        <taxon>Endopterygota</taxon>
        <taxon>Lepidoptera</taxon>
        <taxon>Glossata</taxon>
        <taxon>Ditrysia</taxon>
        <taxon>Noctuoidea</taxon>
        <taxon>Noctuidae</taxon>
        <taxon>Amphipyrinae</taxon>
        <taxon>Spodoptera</taxon>
    </lineage>
</organism>
<proteinExistence type="predicted"/>
<reference evidence="2" key="1">
    <citation type="submission" date="2016-07" db="EMBL/GenBank/DDBJ databases">
        <authorList>
            <person name="Bretaudeau A."/>
        </authorList>
    </citation>
    <scope>NUCLEOTIDE SEQUENCE</scope>
    <source>
        <strain evidence="2">Rice</strain>
        <tissue evidence="2">Whole body</tissue>
    </source>
</reference>
<evidence type="ECO:0000313" key="2">
    <source>
        <dbReference type="EMBL" id="SOQ44891.1"/>
    </source>
</evidence>
<accession>A0A2H1VVM0</accession>
<sequence length="171" mass="19613">MTVASQCIYENIVYAHKNIKLFKKYSDIHNINNRNKNKFVVPTTRLKKISGSFKCQCICFYNKVPSHIQSLNLSKFKNVIKEKLVREYYTTTPPAWVRQGGVSDFNRLKTTLFILLLYRSPSNPLSSTALFRNLTEHRGSASQPTGGGDNVANSRQQQREAAWIRATRLLN</sequence>
<dbReference type="AlphaFoldDB" id="A0A2H1VVM0"/>